<gene>
    <name evidence="4" type="ORF">IO98_11765</name>
</gene>
<evidence type="ECO:0000313" key="5">
    <source>
        <dbReference type="Proteomes" id="UP000028525"/>
    </source>
</evidence>
<dbReference type="AlphaFoldDB" id="A0A084JMG7"/>
<dbReference type="Pfam" id="PF00884">
    <property type="entry name" value="Sulfatase"/>
    <property type="match status" value="1"/>
</dbReference>
<evidence type="ECO:0000259" key="3">
    <source>
        <dbReference type="Pfam" id="PF00884"/>
    </source>
</evidence>
<accession>A0A084JMG7</accession>
<keyword evidence="1" id="KW-0479">Metal-binding</keyword>
<dbReference type="GO" id="GO:0005737">
    <property type="term" value="C:cytoplasm"/>
    <property type="evidence" value="ECO:0007669"/>
    <property type="project" value="TreeGrafter"/>
</dbReference>
<name>A0A084JMG7_9FIRM</name>
<keyword evidence="5" id="KW-1185">Reference proteome</keyword>
<dbReference type="EMBL" id="JPME01000013">
    <property type="protein sequence ID" value="KEZ90151.1"/>
    <property type="molecule type" value="Genomic_DNA"/>
</dbReference>
<dbReference type="RefSeq" id="WP_038281131.1">
    <property type="nucleotide sequence ID" value="NZ_JPME01000013.1"/>
</dbReference>
<sequence length="487" mass="55615">MKPHVIIIMADQLRCDVLGRGFTPNIDSIAEEGTSFRRAYCASPLCVPARGAFFTGTYPNRNGSLINPWEPADARYGDVRAGINHLYTIMEQDWDSIHSGKQHLFTEGGKPEDRVDSGTRWFSTEKSYKEFLNEAGKPMPGGPRFRTKAAEMVNGKVTRVSSYSNAETGQYEPGDMYYFDSYFTEKALEGLKSRNSEKPLLLNAMFLAPHPPLHIPEPWYGKVSTEDFRLPENVGMYYPRQSPLQMYNLTGIAGARYSREHWNEAWRVYLGLVGLLDHCVGRILEELKNQGIYEESLILFTSDHGEMLGSHGLFQKMCMYEESARVPLYIKFPKEFVPARKSYDQVVSHIDVLPTLCEYLHMESGNEMDGVSLMPLLKGEKVDEIGGLALIQYDGNGSRSNFQRCMVQGRYKLIVDLFKDETFYELYDLETDVQETNNLMFDREYDGIAKVMAERLTSHMKATGDLITLESFDGEGFRDRYERFPVL</sequence>
<dbReference type="InterPro" id="IPR000917">
    <property type="entry name" value="Sulfatase_N"/>
</dbReference>
<evidence type="ECO:0000313" key="4">
    <source>
        <dbReference type="EMBL" id="KEZ90151.1"/>
    </source>
</evidence>
<protein>
    <submittedName>
        <fullName evidence="4">Arylsulfatase</fullName>
    </submittedName>
</protein>
<organism evidence="4 5">
    <name type="scientific">Lacrimispora celerecrescens</name>
    <dbReference type="NCBI Taxonomy" id="29354"/>
    <lineage>
        <taxon>Bacteria</taxon>
        <taxon>Bacillati</taxon>
        <taxon>Bacillota</taxon>
        <taxon>Clostridia</taxon>
        <taxon>Lachnospirales</taxon>
        <taxon>Lachnospiraceae</taxon>
        <taxon>Lacrimispora</taxon>
    </lineage>
</organism>
<dbReference type="Proteomes" id="UP000028525">
    <property type="component" value="Unassembled WGS sequence"/>
</dbReference>
<reference evidence="4 5" key="1">
    <citation type="submission" date="2014-07" db="EMBL/GenBank/DDBJ databases">
        <title>Draft genome of Clostridium celerecrescens 152B isolated from sediments associated with methane hydrate from Krishna Godavari basin.</title>
        <authorList>
            <person name="Honkalas V.S."/>
            <person name="Dabir A.P."/>
            <person name="Arora P."/>
            <person name="Dhakephalkar P.K."/>
        </authorList>
    </citation>
    <scope>NUCLEOTIDE SEQUENCE [LARGE SCALE GENOMIC DNA]</scope>
    <source>
        <strain evidence="4 5">152B</strain>
    </source>
</reference>
<evidence type="ECO:0000256" key="1">
    <source>
        <dbReference type="ARBA" id="ARBA00022723"/>
    </source>
</evidence>
<keyword evidence="2" id="KW-0378">Hydrolase</keyword>
<dbReference type="OrthoDB" id="279611at2"/>
<dbReference type="GO" id="GO:0008484">
    <property type="term" value="F:sulfuric ester hydrolase activity"/>
    <property type="evidence" value="ECO:0007669"/>
    <property type="project" value="TreeGrafter"/>
</dbReference>
<dbReference type="Gene3D" id="3.40.720.10">
    <property type="entry name" value="Alkaline Phosphatase, subunit A"/>
    <property type="match status" value="1"/>
</dbReference>
<evidence type="ECO:0000256" key="2">
    <source>
        <dbReference type="ARBA" id="ARBA00022801"/>
    </source>
</evidence>
<dbReference type="STRING" id="29354.IO98_11765"/>
<dbReference type="PANTHER" id="PTHR45953:SF1">
    <property type="entry name" value="IDURONATE 2-SULFATASE"/>
    <property type="match status" value="1"/>
</dbReference>
<comment type="caution">
    <text evidence="4">The sequence shown here is derived from an EMBL/GenBank/DDBJ whole genome shotgun (WGS) entry which is preliminary data.</text>
</comment>
<dbReference type="InterPro" id="IPR017850">
    <property type="entry name" value="Alkaline_phosphatase_core_sf"/>
</dbReference>
<proteinExistence type="predicted"/>
<dbReference type="SUPFAM" id="SSF53649">
    <property type="entry name" value="Alkaline phosphatase-like"/>
    <property type="match status" value="1"/>
</dbReference>
<dbReference type="PANTHER" id="PTHR45953">
    <property type="entry name" value="IDURONATE 2-SULFATASE"/>
    <property type="match status" value="1"/>
</dbReference>
<dbReference type="GO" id="GO:0046872">
    <property type="term" value="F:metal ion binding"/>
    <property type="evidence" value="ECO:0007669"/>
    <property type="project" value="UniProtKB-KW"/>
</dbReference>
<feature type="domain" description="Sulfatase N-terminal" evidence="3">
    <location>
        <begin position="3"/>
        <end position="360"/>
    </location>
</feature>